<evidence type="ECO:0000256" key="2">
    <source>
        <dbReference type="ARBA" id="ARBA00022723"/>
    </source>
</evidence>
<comment type="similarity">
    <text evidence="5">Belongs to the peptidase M24B family.</text>
</comment>
<dbReference type="InterPro" id="IPR000587">
    <property type="entry name" value="Creatinase_N"/>
</dbReference>
<dbReference type="InterPro" id="IPR006311">
    <property type="entry name" value="TAT_signal"/>
</dbReference>
<evidence type="ECO:0000256" key="3">
    <source>
        <dbReference type="ARBA" id="ARBA00022801"/>
    </source>
</evidence>
<dbReference type="RefSeq" id="WP_117317445.1">
    <property type="nucleotide sequence ID" value="NZ_QQSW01000008.1"/>
</dbReference>
<evidence type="ECO:0000256" key="1">
    <source>
        <dbReference type="ARBA" id="ARBA00022670"/>
    </source>
</evidence>
<dbReference type="GO" id="GO:0008237">
    <property type="term" value="F:metallopeptidase activity"/>
    <property type="evidence" value="ECO:0007669"/>
    <property type="project" value="UniProtKB-KW"/>
</dbReference>
<comment type="caution">
    <text evidence="10">The sequence shown here is derived from an EMBL/GenBank/DDBJ whole genome shotgun (WGS) entry which is preliminary data.</text>
</comment>
<evidence type="ECO:0000259" key="8">
    <source>
        <dbReference type="Pfam" id="PF00557"/>
    </source>
</evidence>
<dbReference type="SUPFAM" id="SSF55920">
    <property type="entry name" value="Creatinase/aminopeptidase"/>
    <property type="match status" value="1"/>
</dbReference>
<dbReference type="PROSITE" id="PS51318">
    <property type="entry name" value="TAT"/>
    <property type="match status" value="1"/>
</dbReference>
<feature type="domain" description="Creatinase N-terminal" evidence="9">
    <location>
        <begin position="62"/>
        <end position="196"/>
    </location>
</feature>
<evidence type="ECO:0000256" key="5">
    <source>
        <dbReference type="RuleBase" id="RU000590"/>
    </source>
</evidence>
<evidence type="ECO:0000313" key="11">
    <source>
        <dbReference type="Proteomes" id="UP000294980"/>
    </source>
</evidence>
<proteinExistence type="inferred from homology"/>
<evidence type="ECO:0000259" key="9">
    <source>
        <dbReference type="Pfam" id="PF01321"/>
    </source>
</evidence>
<dbReference type="GO" id="GO:0046872">
    <property type="term" value="F:metal ion binding"/>
    <property type="evidence" value="ECO:0007669"/>
    <property type="project" value="UniProtKB-KW"/>
</dbReference>
<evidence type="ECO:0000313" key="10">
    <source>
        <dbReference type="EMBL" id="TCO77029.1"/>
    </source>
</evidence>
<keyword evidence="7" id="KW-0732">Signal</keyword>
<dbReference type="InterPro" id="IPR000994">
    <property type="entry name" value="Pept_M24"/>
</dbReference>
<dbReference type="Gene3D" id="3.90.230.10">
    <property type="entry name" value="Creatinase/methionine aminopeptidase superfamily"/>
    <property type="match status" value="1"/>
</dbReference>
<feature type="domain" description="Peptidase M24" evidence="8">
    <location>
        <begin position="204"/>
        <end position="409"/>
    </location>
</feature>
<protein>
    <submittedName>
        <fullName evidence="10">Xaa-Pro dipeptidase</fullName>
    </submittedName>
</protein>
<feature type="signal peptide" evidence="7">
    <location>
        <begin position="1"/>
        <end position="26"/>
    </location>
</feature>
<dbReference type="Pfam" id="PF01321">
    <property type="entry name" value="Creatinase_N"/>
    <property type="match status" value="1"/>
</dbReference>
<dbReference type="Gene3D" id="3.40.350.10">
    <property type="entry name" value="Creatinase/prolidase N-terminal domain"/>
    <property type="match status" value="1"/>
</dbReference>
<dbReference type="InterPro" id="IPR050659">
    <property type="entry name" value="Peptidase_M24B"/>
</dbReference>
<keyword evidence="2 5" id="KW-0479">Metal-binding</keyword>
<organism evidence="10 11">
    <name type="scientific">Chromatocurvus halotolerans</name>
    <dbReference type="NCBI Taxonomy" id="1132028"/>
    <lineage>
        <taxon>Bacteria</taxon>
        <taxon>Pseudomonadati</taxon>
        <taxon>Pseudomonadota</taxon>
        <taxon>Gammaproteobacteria</taxon>
        <taxon>Cellvibrionales</taxon>
        <taxon>Halieaceae</taxon>
        <taxon>Chromatocurvus</taxon>
    </lineage>
</organism>
<dbReference type="PANTHER" id="PTHR46112:SF3">
    <property type="entry name" value="AMINOPEPTIDASE YPDF"/>
    <property type="match status" value="1"/>
</dbReference>
<name>A0A4R2KZX7_9GAMM</name>
<dbReference type="InterPro" id="IPR001131">
    <property type="entry name" value="Peptidase_M24B_aminopep-P_CS"/>
</dbReference>
<feature type="region of interest" description="Disordered" evidence="6">
    <location>
        <begin position="245"/>
        <end position="264"/>
    </location>
</feature>
<dbReference type="SUPFAM" id="SSF53092">
    <property type="entry name" value="Creatinase/prolidase N-terminal domain"/>
    <property type="match status" value="1"/>
</dbReference>
<accession>A0A4R2KZX7</accession>
<dbReference type="AlphaFoldDB" id="A0A4R2KZX7"/>
<keyword evidence="1" id="KW-0645">Protease</keyword>
<dbReference type="PROSITE" id="PS00491">
    <property type="entry name" value="PROLINE_PEPTIDASE"/>
    <property type="match status" value="1"/>
</dbReference>
<dbReference type="InterPro" id="IPR029149">
    <property type="entry name" value="Creatin/AminoP/Spt16_N"/>
</dbReference>
<keyword evidence="3" id="KW-0378">Hydrolase</keyword>
<dbReference type="PANTHER" id="PTHR46112">
    <property type="entry name" value="AMINOPEPTIDASE"/>
    <property type="match status" value="1"/>
</dbReference>
<evidence type="ECO:0000256" key="4">
    <source>
        <dbReference type="ARBA" id="ARBA00023049"/>
    </source>
</evidence>
<dbReference type="Proteomes" id="UP000294980">
    <property type="component" value="Unassembled WGS sequence"/>
</dbReference>
<feature type="chain" id="PRO_5020219176" evidence="7">
    <location>
        <begin position="27"/>
        <end position="427"/>
    </location>
</feature>
<dbReference type="GO" id="GO:0006508">
    <property type="term" value="P:proteolysis"/>
    <property type="evidence" value="ECO:0007669"/>
    <property type="project" value="UniProtKB-KW"/>
</dbReference>
<dbReference type="EMBL" id="SLWX01000003">
    <property type="protein sequence ID" value="TCO77029.1"/>
    <property type="molecule type" value="Genomic_DNA"/>
</dbReference>
<keyword evidence="4" id="KW-0482">Metalloprotease</keyword>
<dbReference type="InterPro" id="IPR036005">
    <property type="entry name" value="Creatinase/aminopeptidase-like"/>
</dbReference>
<dbReference type="OrthoDB" id="9806388at2"/>
<dbReference type="Pfam" id="PF00557">
    <property type="entry name" value="Peptidase_M24"/>
    <property type="match status" value="1"/>
</dbReference>
<evidence type="ECO:0000256" key="7">
    <source>
        <dbReference type="SAM" id="SignalP"/>
    </source>
</evidence>
<gene>
    <name evidence="10" type="ORF">EV688_10342</name>
</gene>
<keyword evidence="11" id="KW-1185">Reference proteome</keyword>
<evidence type="ECO:0000256" key="6">
    <source>
        <dbReference type="SAM" id="MobiDB-lite"/>
    </source>
</evidence>
<sequence length="427" mass="45887">MKFSSRRGFLRAGAAFAVATPLLARAGAAPGTSMAPPVSGLTGLSSITSEARFITGAERQSRRDKLSRLLRENGVFAALIEPGSSLRYFTGVEWWISERITAALITAEGGLAFITPAFEESRLRELVDVPVEVLTWEEDEDPFVILANWLKASGQGPKRVALDEAVRHFIAYRLSEAAPEWEVRSAAAEVNACRMIKSPTELALMQLANDVTVAAYRAVYPLIDKGMSGPDISALMHSAQARLGADDPAGGTQVGKGSALPHGSREPEYVAEGMVVLMDFGCSVGGYRSDISRTFVYGEADARQRRLWNLVHRGQEIAFAAAQPGTPAGKVDAAVREFYEAEGFGPGYQLPGLSHRTGHGIGMDVHEPINFVGNETAPLEPGMCLSNEPGLYAPGDYGVRLEDCLYITADGPRYFSDPPPSIDKPVG</sequence>
<reference evidence="10 11" key="1">
    <citation type="submission" date="2019-03" db="EMBL/GenBank/DDBJ databases">
        <title>Genomic Encyclopedia of Type Strains, Phase IV (KMG-IV): sequencing the most valuable type-strain genomes for metagenomic binning, comparative biology and taxonomic classification.</title>
        <authorList>
            <person name="Goeker M."/>
        </authorList>
    </citation>
    <scope>NUCLEOTIDE SEQUENCE [LARGE SCALE GENOMIC DNA]</scope>
    <source>
        <strain evidence="10 11">DSM 23344</strain>
    </source>
</reference>